<dbReference type="GO" id="GO:0005524">
    <property type="term" value="F:ATP binding"/>
    <property type="evidence" value="ECO:0007669"/>
    <property type="project" value="UniProtKB-KW"/>
</dbReference>
<dbReference type="InterPro" id="IPR004413">
    <property type="entry name" value="GatB"/>
</dbReference>
<dbReference type="NCBIfam" id="NF004012">
    <property type="entry name" value="PRK05477.1-2"/>
    <property type="match status" value="1"/>
</dbReference>
<dbReference type="FunFam" id="1.10.10.410:FF:000001">
    <property type="entry name" value="Aspartyl/glutamyl-tRNA(Asn/Gln) amidotransferase subunit B"/>
    <property type="match status" value="1"/>
</dbReference>
<dbReference type="NCBIfam" id="NF004014">
    <property type="entry name" value="PRK05477.1-4"/>
    <property type="match status" value="1"/>
</dbReference>
<evidence type="ECO:0000256" key="9">
    <source>
        <dbReference type="ARBA" id="ARBA00047380"/>
    </source>
</evidence>
<keyword evidence="4 11" id="KW-0436">Ligase</keyword>
<evidence type="ECO:0000256" key="7">
    <source>
        <dbReference type="ARBA" id="ARBA00022917"/>
    </source>
</evidence>
<keyword evidence="13" id="KW-0808">Transferase</keyword>
<keyword evidence="7 11" id="KW-0648">Protein biosynthesis</keyword>
<dbReference type="SMART" id="SM00845">
    <property type="entry name" value="GatB_Yqey"/>
    <property type="match status" value="1"/>
</dbReference>
<accession>A0A0D0QC91</accession>
<gene>
    <name evidence="11" type="primary">gatB</name>
    <name evidence="13" type="ORF">Wenmar_02839</name>
</gene>
<dbReference type="GO" id="GO:0016740">
    <property type="term" value="F:transferase activity"/>
    <property type="evidence" value="ECO:0007669"/>
    <property type="project" value="UniProtKB-KW"/>
</dbReference>
<comment type="catalytic activity">
    <reaction evidence="10 11">
        <text>L-glutamyl-tRNA(Gln) + L-glutamine + ATP + H2O = L-glutaminyl-tRNA(Gln) + L-glutamate + ADP + phosphate + H(+)</text>
        <dbReference type="Rhea" id="RHEA:17521"/>
        <dbReference type="Rhea" id="RHEA-COMP:9681"/>
        <dbReference type="Rhea" id="RHEA-COMP:9684"/>
        <dbReference type="ChEBI" id="CHEBI:15377"/>
        <dbReference type="ChEBI" id="CHEBI:15378"/>
        <dbReference type="ChEBI" id="CHEBI:29985"/>
        <dbReference type="ChEBI" id="CHEBI:30616"/>
        <dbReference type="ChEBI" id="CHEBI:43474"/>
        <dbReference type="ChEBI" id="CHEBI:58359"/>
        <dbReference type="ChEBI" id="CHEBI:78520"/>
        <dbReference type="ChEBI" id="CHEBI:78521"/>
        <dbReference type="ChEBI" id="CHEBI:456216"/>
    </reaction>
</comment>
<dbReference type="InterPro" id="IPR003789">
    <property type="entry name" value="Asn/Gln_tRNA_amidoTrase-B-like"/>
</dbReference>
<protein>
    <recommendedName>
        <fullName evidence="3 11">Aspartyl/glutamyl-tRNA(Asn/Gln) amidotransferase subunit B</fullName>
        <shortName evidence="11">Asp/Glu-ADT subunit B</shortName>
        <ecNumber evidence="11">6.3.5.-</ecNumber>
    </recommendedName>
</protein>
<evidence type="ECO:0000256" key="1">
    <source>
        <dbReference type="ARBA" id="ARBA00005306"/>
    </source>
</evidence>
<evidence type="ECO:0000256" key="5">
    <source>
        <dbReference type="ARBA" id="ARBA00022741"/>
    </source>
</evidence>
<dbReference type="STRING" id="1123501.Wenmar_02839"/>
<proteinExistence type="inferred from homology"/>
<dbReference type="InterPro" id="IPR017958">
    <property type="entry name" value="Gln-tRNA_amidoTrfase_suB_CS"/>
</dbReference>
<evidence type="ECO:0000256" key="10">
    <source>
        <dbReference type="ARBA" id="ARBA00047913"/>
    </source>
</evidence>
<keyword evidence="6 11" id="KW-0067">ATP-binding</keyword>
<dbReference type="InterPro" id="IPR023168">
    <property type="entry name" value="GatB_Yqey_C_2"/>
</dbReference>
<comment type="function">
    <text evidence="8 11">Allows the formation of correctly charged Asn-tRNA(Asn) or Gln-tRNA(Gln) through the transamidation of misacylated Asp-tRNA(Asn) or Glu-tRNA(Gln) in organisms which lack either or both of asparaginyl-tRNA or glutaminyl-tRNA synthetases. The reaction takes place in the presence of glutamine and ATP through an activated phospho-Asp-tRNA(Asn) or phospho-Glu-tRNA(Gln).</text>
</comment>
<dbReference type="NCBIfam" id="TIGR00133">
    <property type="entry name" value="gatB"/>
    <property type="match status" value="1"/>
</dbReference>
<evidence type="ECO:0000256" key="2">
    <source>
        <dbReference type="ARBA" id="ARBA00011123"/>
    </source>
</evidence>
<dbReference type="NCBIfam" id="NF004015">
    <property type="entry name" value="PRK05477.1-5"/>
    <property type="match status" value="1"/>
</dbReference>
<feature type="domain" description="Asn/Gln amidotransferase" evidence="12">
    <location>
        <begin position="359"/>
        <end position="504"/>
    </location>
</feature>
<dbReference type="InterPro" id="IPR006075">
    <property type="entry name" value="Asn/Gln-tRNA_Trfase_suB/E_cat"/>
</dbReference>
<keyword evidence="14" id="KW-1185">Reference proteome</keyword>
<evidence type="ECO:0000259" key="12">
    <source>
        <dbReference type="SMART" id="SM00845"/>
    </source>
</evidence>
<evidence type="ECO:0000313" key="14">
    <source>
        <dbReference type="Proteomes" id="UP000035100"/>
    </source>
</evidence>
<dbReference type="PANTHER" id="PTHR11659">
    <property type="entry name" value="GLUTAMYL-TRNA GLN AMIDOTRANSFERASE SUBUNIT B MITOCHONDRIAL AND PROKARYOTIC PET112-RELATED"/>
    <property type="match status" value="1"/>
</dbReference>
<dbReference type="Proteomes" id="UP000035100">
    <property type="component" value="Unassembled WGS sequence"/>
</dbReference>
<dbReference type="InterPro" id="IPR014746">
    <property type="entry name" value="Gln_synth/guanido_kin_cat_dom"/>
</dbReference>
<evidence type="ECO:0000256" key="8">
    <source>
        <dbReference type="ARBA" id="ARBA00024799"/>
    </source>
</evidence>
<comment type="subunit">
    <text evidence="2 11">Heterotrimer of A, B and C subunits.</text>
</comment>
<dbReference type="EMBL" id="AONG01000013">
    <property type="protein sequence ID" value="KIQ68568.1"/>
    <property type="molecule type" value="Genomic_DNA"/>
</dbReference>
<dbReference type="InterPro" id="IPR042114">
    <property type="entry name" value="GatB_C_1"/>
</dbReference>
<name>A0A0D0QC91_9RHOB</name>
<dbReference type="PROSITE" id="PS01234">
    <property type="entry name" value="GATB"/>
    <property type="match status" value="1"/>
</dbReference>
<comment type="caution">
    <text evidence="13">The sequence shown here is derived from an EMBL/GenBank/DDBJ whole genome shotgun (WGS) entry which is preliminary data.</text>
</comment>
<evidence type="ECO:0000256" key="4">
    <source>
        <dbReference type="ARBA" id="ARBA00022598"/>
    </source>
</evidence>
<organism evidence="13 14">
    <name type="scientific">Wenxinia marina DSM 24838</name>
    <dbReference type="NCBI Taxonomy" id="1123501"/>
    <lineage>
        <taxon>Bacteria</taxon>
        <taxon>Pseudomonadati</taxon>
        <taxon>Pseudomonadota</taxon>
        <taxon>Alphaproteobacteria</taxon>
        <taxon>Rhodobacterales</taxon>
        <taxon>Roseobacteraceae</taxon>
        <taxon>Wenxinia</taxon>
    </lineage>
</organism>
<dbReference type="PANTHER" id="PTHR11659:SF0">
    <property type="entry name" value="GLUTAMYL-TRNA(GLN) AMIDOTRANSFERASE SUBUNIT B, MITOCHONDRIAL"/>
    <property type="match status" value="1"/>
</dbReference>
<dbReference type="AlphaFoldDB" id="A0A0D0QC91"/>
<evidence type="ECO:0000256" key="3">
    <source>
        <dbReference type="ARBA" id="ARBA00016923"/>
    </source>
</evidence>
<dbReference type="PATRIC" id="fig|1123501.6.peg.2954"/>
<dbReference type="EC" id="6.3.5.-" evidence="11"/>
<evidence type="ECO:0000256" key="6">
    <source>
        <dbReference type="ARBA" id="ARBA00022840"/>
    </source>
</evidence>
<comment type="catalytic activity">
    <reaction evidence="9 11">
        <text>L-aspartyl-tRNA(Asn) + L-glutamine + ATP + H2O = L-asparaginyl-tRNA(Asn) + L-glutamate + ADP + phosphate + 2 H(+)</text>
        <dbReference type="Rhea" id="RHEA:14513"/>
        <dbReference type="Rhea" id="RHEA-COMP:9674"/>
        <dbReference type="Rhea" id="RHEA-COMP:9677"/>
        <dbReference type="ChEBI" id="CHEBI:15377"/>
        <dbReference type="ChEBI" id="CHEBI:15378"/>
        <dbReference type="ChEBI" id="CHEBI:29985"/>
        <dbReference type="ChEBI" id="CHEBI:30616"/>
        <dbReference type="ChEBI" id="CHEBI:43474"/>
        <dbReference type="ChEBI" id="CHEBI:58359"/>
        <dbReference type="ChEBI" id="CHEBI:78515"/>
        <dbReference type="ChEBI" id="CHEBI:78516"/>
        <dbReference type="ChEBI" id="CHEBI:456216"/>
    </reaction>
</comment>
<evidence type="ECO:0000313" key="13">
    <source>
        <dbReference type="EMBL" id="KIQ68568.1"/>
    </source>
</evidence>
<dbReference type="eggNOG" id="COG0064">
    <property type="taxonomic scope" value="Bacteria"/>
</dbReference>
<dbReference type="GO" id="GO:0006412">
    <property type="term" value="P:translation"/>
    <property type="evidence" value="ECO:0007669"/>
    <property type="project" value="UniProtKB-UniRule"/>
</dbReference>
<dbReference type="Pfam" id="PF02637">
    <property type="entry name" value="GatB_Yqey"/>
    <property type="match status" value="1"/>
</dbReference>
<dbReference type="SUPFAM" id="SSF89095">
    <property type="entry name" value="GatB/YqeY motif"/>
    <property type="match status" value="1"/>
</dbReference>
<dbReference type="FunFam" id="1.10.150.380:FF:000001">
    <property type="entry name" value="Aspartyl/glutamyl-tRNA(Asn/Gln) amidotransferase subunit B"/>
    <property type="match status" value="1"/>
</dbReference>
<reference evidence="13 14" key="1">
    <citation type="submission" date="2013-01" db="EMBL/GenBank/DDBJ databases">
        <authorList>
            <person name="Fiebig A."/>
            <person name="Goeker M."/>
            <person name="Klenk H.-P.P."/>
        </authorList>
    </citation>
    <scope>NUCLEOTIDE SEQUENCE [LARGE SCALE GENOMIC DNA]</scope>
    <source>
        <strain evidence="13 14">DSM 24838</strain>
    </source>
</reference>
<dbReference type="Gene3D" id="1.10.10.410">
    <property type="match status" value="1"/>
</dbReference>
<dbReference type="InterPro" id="IPR017959">
    <property type="entry name" value="Asn/Gln-tRNA_amidoTrfase_suB/E"/>
</dbReference>
<dbReference type="Gene3D" id="1.10.150.380">
    <property type="entry name" value="GatB domain, N-terminal subdomain"/>
    <property type="match status" value="1"/>
</dbReference>
<dbReference type="GO" id="GO:0050566">
    <property type="term" value="F:asparaginyl-tRNA synthase (glutamine-hydrolyzing) activity"/>
    <property type="evidence" value="ECO:0007669"/>
    <property type="project" value="RHEA"/>
</dbReference>
<comment type="similarity">
    <text evidence="1 11">Belongs to the GatB/GatE family. GatB subfamily.</text>
</comment>
<evidence type="ECO:0000256" key="11">
    <source>
        <dbReference type="HAMAP-Rule" id="MF_00121"/>
    </source>
</evidence>
<dbReference type="GO" id="GO:0070681">
    <property type="term" value="P:glutaminyl-tRNAGln biosynthesis via transamidation"/>
    <property type="evidence" value="ECO:0007669"/>
    <property type="project" value="TreeGrafter"/>
</dbReference>
<dbReference type="GO" id="GO:0050567">
    <property type="term" value="F:glutaminyl-tRNA synthase (glutamine-hydrolyzing) activity"/>
    <property type="evidence" value="ECO:0007669"/>
    <property type="project" value="UniProtKB-UniRule"/>
</dbReference>
<sequence>MPAVLDLTFDAPKPKVISGATGDWELVIGLEVHAQVASRAKLFSGASTQFGAEPNSNVAFVDAGMPGMLPVINEGCVALAVKTGLGLKAQINLWSAFDRKNYFYPDLPQGYQISQLYHPIVGEGEVIVEMGAGIARRVRIERIHLEQDAGKSIHDMDPAMSFVDLNRTGVALMEIVSRPDIRGPEEAAAYVGKLRQIMRYLGTCDGNMQNGNLRADVNVSVCRPGDYEKYQETQDFSHLGTRCEIKNMNSMRFIQQAIEYEARRQIALIEDGKSVVQETRLFDPDRGETRSMRSKEEAHDYRYFPDPDLLPLEIEQAWVDDIASALPELPDEKKARFMADFGLTDYDASVLTAELEAARYFEEVAAGRDGKQAANWVLNELFGRLNKDGHPITDSPIGAAQLGQILDLMAADTINGKIAKEVFETAYTTGREPKEIVETEGLTQVTDTGAIEAAVDQVIAENPAQVEKAKANPKLAGWFVGQVMKATGGKANPKAVNELVAAKLGL</sequence>
<dbReference type="SUPFAM" id="SSF55931">
    <property type="entry name" value="Glutamine synthetase/guanido kinase"/>
    <property type="match status" value="1"/>
</dbReference>
<dbReference type="Pfam" id="PF02934">
    <property type="entry name" value="GatB_N"/>
    <property type="match status" value="1"/>
</dbReference>
<keyword evidence="5 11" id="KW-0547">Nucleotide-binding</keyword>
<dbReference type="InterPro" id="IPR018027">
    <property type="entry name" value="Asn/Gln_amidotransferase"/>
</dbReference>
<dbReference type="HAMAP" id="MF_00121">
    <property type="entry name" value="GatB"/>
    <property type="match status" value="1"/>
</dbReference>